<dbReference type="AlphaFoldDB" id="A0A0K0ENG7"/>
<dbReference type="WBParaSite" id="SSTP_0001100400.1">
    <property type="protein sequence ID" value="SSTP_0001100400.1"/>
    <property type="gene ID" value="SSTP_0001100400"/>
</dbReference>
<dbReference type="GO" id="GO:0046872">
    <property type="term" value="F:metal ion binding"/>
    <property type="evidence" value="ECO:0007669"/>
    <property type="project" value="InterPro"/>
</dbReference>
<dbReference type="Pfam" id="PF05193">
    <property type="entry name" value="Peptidase_M16_C"/>
    <property type="match status" value="1"/>
</dbReference>
<evidence type="ECO:0000256" key="1">
    <source>
        <dbReference type="ARBA" id="ARBA00002123"/>
    </source>
</evidence>
<dbReference type="Pfam" id="PF00675">
    <property type="entry name" value="Peptidase_M16"/>
    <property type="match status" value="1"/>
</dbReference>
<dbReference type="STRING" id="6248.A0A0K0ENG7"/>
<dbReference type="SUPFAM" id="SSF63411">
    <property type="entry name" value="LuxS/MPP-like metallohydrolase"/>
    <property type="match status" value="2"/>
</dbReference>
<dbReference type="PANTHER" id="PTHR11851">
    <property type="entry name" value="METALLOPROTEASE"/>
    <property type="match status" value="1"/>
</dbReference>
<name>A0A0K0ENG7_STRER</name>
<feature type="domain" description="Peptidase M16 C-terminal" evidence="4">
    <location>
        <begin position="222"/>
        <end position="426"/>
    </location>
</feature>
<dbReference type="GO" id="GO:0005739">
    <property type="term" value="C:mitochondrion"/>
    <property type="evidence" value="ECO:0007669"/>
    <property type="project" value="TreeGrafter"/>
</dbReference>
<comment type="similarity">
    <text evidence="2">Belongs to the peptidase M16 family.</text>
</comment>
<proteinExistence type="inferred from homology"/>
<protein>
    <submittedName>
        <fullName evidence="6">Alpha-MPP</fullName>
    </submittedName>
    <submittedName>
        <fullName evidence="7">Mitochondrial-processing peptidase subunit alpha</fullName>
    </submittedName>
</protein>
<dbReference type="InterPro" id="IPR011249">
    <property type="entry name" value="Metalloenz_LuxS/M16"/>
</dbReference>
<accession>A0A0K0ENG7</accession>
<organism evidence="6">
    <name type="scientific">Strongyloides stercoralis</name>
    <name type="common">Threadworm</name>
    <dbReference type="NCBI Taxonomy" id="6248"/>
    <lineage>
        <taxon>Eukaryota</taxon>
        <taxon>Metazoa</taxon>
        <taxon>Ecdysozoa</taxon>
        <taxon>Nematoda</taxon>
        <taxon>Chromadorea</taxon>
        <taxon>Rhabditida</taxon>
        <taxon>Tylenchina</taxon>
        <taxon>Panagrolaimomorpha</taxon>
        <taxon>Strongyloidoidea</taxon>
        <taxon>Strongyloididae</taxon>
        <taxon>Strongyloides</taxon>
    </lineage>
</organism>
<evidence type="ECO:0000259" key="4">
    <source>
        <dbReference type="Pfam" id="PF05193"/>
    </source>
</evidence>
<dbReference type="PANTHER" id="PTHR11851:SF49">
    <property type="entry name" value="MITOCHONDRIAL-PROCESSING PEPTIDASE SUBUNIT ALPHA"/>
    <property type="match status" value="1"/>
</dbReference>
<dbReference type="Proteomes" id="UP000035681">
    <property type="component" value="Unplaced"/>
</dbReference>
<evidence type="ECO:0000256" key="2">
    <source>
        <dbReference type="ARBA" id="ARBA00007261"/>
    </source>
</evidence>
<evidence type="ECO:0000313" key="7">
    <source>
        <dbReference type="WBParaSite" id="TCONS_00001802.p1"/>
    </source>
</evidence>
<evidence type="ECO:0000313" key="5">
    <source>
        <dbReference type="Proteomes" id="UP000035681"/>
    </source>
</evidence>
<feature type="domain" description="Peptidase M16 N-terminal" evidence="3">
    <location>
        <begin position="67"/>
        <end position="210"/>
    </location>
</feature>
<dbReference type="GO" id="GO:0006627">
    <property type="term" value="P:protein processing involved in protein targeting to mitochondrion"/>
    <property type="evidence" value="ECO:0007669"/>
    <property type="project" value="TreeGrafter"/>
</dbReference>
<evidence type="ECO:0000259" key="3">
    <source>
        <dbReference type="Pfam" id="PF00675"/>
    </source>
</evidence>
<comment type="function">
    <text evidence="1">Substrate recognition and binding subunit of the essential mitochondrial processing protease (MPP), which cleaves the mitochondrial sequence off newly imported precursors proteins.</text>
</comment>
<dbReference type="Gene3D" id="3.30.830.10">
    <property type="entry name" value="Metalloenzyme, LuxS/M16 peptidase-like"/>
    <property type="match status" value="2"/>
</dbReference>
<dbReference type="WBParaSite" id="TCONS_00001802.p1">
    <property type="protein sequence ID" value="TCONS_00001802.p1"/>
    <property type="gene ID" value="XLOC_001699"/>
</dbReference>
<dbReference type="InterPro" id="IPR007863">
    <property type="entry name" value="Peptidase_M16_C"/>
</dbReference>
<keyword evidence="5" id="KW-1185">Reference proteome</keyword>
<evidence type="ECO:0000313" key="6">
    <source>
        <dbReference type="WBParaSite" id="SSTP_0001100400.1"/>
    </source>
</evidence>
<dbReference type="InterPro" id="IPR050361">
    <property type="entry name" value="MPP/UQCRC_Complex"/>
</dbReference>
<reference evidence="6" key="1">
    <citation type="submission" date="2015-08" db="UniProtKB">
        <authorList>
            <consortium name="WormBaseParasite"/>
        </authorList>
    </citation>
    <scope>IDENTIFICATION</scope>
</reference>
<sequence length="518" mass="59084">MSKIFRPNLPLYLSKRLKPQVALNEALTTPLSEPLKGFENYKHGKTSIDNIKLFDSKITKLSNGLTVATEKAYGTFSTIGVAINSGCRYGEHYPRGTTHVLQKLAFGSSEYYPNPLETQSFLLKSGALLDCQSTRDCFLYASSCFNNSQEDILSIIADTIFRPLILDEELENAKEICLLELEQMIRSPDPEPLVMNWFHSSAYHSKTLGLDKFVHKPNINEIEKKHILSYISQYHSPSNMVVAGVGVDHDHFVEIVQKHFVDKKPIWESNKENFLIDLPKFDNSVPEYTGGPYFKSNDLARRKVSIVEFPDLTHFVLGFEGVSFKDKDFVTFCVMQYILGGGKSFSAGGPGKGMYTRLYMDVLRYNATMYNAQAFNHSYSDSGVFCIHVGDDRLNLNNSLDYIIFEFFKLTLPIPDEELNRAKQLLKSQLLMNLEQKPVMFEDLARQVLGHGKRKSPIEYIKEIDAVTSDDIVRAAEKMLLSKPTLVTYGMYKDKINYDMACKRIEEVKLQMLKYKEK</sequence>
<dbReference type="InterPro" id="IPR011765">
    <property type="entry name" value="Pept_M16_N"/>
</dbReference>